<dbReference type="PROSITE" id="PS50977">
    <property type="entry name" value="HTH_TETR_2"/>
    <property type="match status" value="1"/>
</dbReference>
<dbReference type="PANTHER" id="PTHR30055">
    <property type="entry name" value="HTH-TYPE TRANSCRIPTIONAL REGULATOR RUTR"/>
    <property type="match status" value="1"/>
</dbReference>
<evidence type="ECO:0000313" key="7">
    <source>
        <dbReference type="EMBL" id="SNR41495.1"/>
    </source>
</evidence>
<dbReference type="InterPro" id="IPR009057">
    <property type="entry name" value="Homeodomain-like_sf"/>
</dbReference>
<gene>
    <name evidence="7" type="ORF">SAMN06264855_105119</name>
</gene>
<dbReference type="Gene3D" id="1.10.357.10">
    <property type="entry name" value="Tetracycline Repressor, domain 2"/>
    <property type="match status" value="1"/>
</dbReference>
<evidence type="ECO:0000256" key="1">
    <source>
        <dbReference type="ARBA" id="ARBA00023015"/>
    </source>
</evidence>
<reference evidence="7 8" key="1">
    <citation type="submission" date="2017-06" db="EMBL/GenBank/DDBJ databases">
        <authorList>
            <person name="Kim H.J."/>
            <person name="Triplett B.A."/>
        </authorList>
    </citation>
    <scope>NUCLEOTIDE SEQUENCE [LARGE SCALE GENOMIC DNA]</scope>
    <source>
        <strain evidence="7 8">DSM 8800</strain>
    </source>
</reference>
<organism evidence="7 8">
    <name type="scientific">Halorubrum vacuolatum</name>
    <name type="common">Natronobacterium vacuolatum</name>
    <dbReference type="NCBI Taxonomy" id="63740"/>
    <lineage>
        <taxon>Archaea</taxon>
        <taxon>Methanobacteriati</taxon>
        <taxon>Methanobacteriota</taxon>
        <taxon>Stenosarchaea group</taxon>
        <taxon>Halobacteria</taxon>
        <taxon>Halobacteriales</taxon>
        <taxon>Haloferacaceae</taxon>
        <taxon>Halorubrum</taxon>
    </lineage>
</organism>
<feature type="DNA-binding region" description="H-T-H motif" evidence="4">
    <location>
        <begin position="32"/>
        <end position="51"/>
    </location>
</feature>
<dbReference type="AlphaFoldDB" id="A0A238W4G3"/>
<sequence>MNDPFADPAGSREEILGAAYHALCRHGYADLTIQRIGGAFEKSPALIYHHYESKDELLLDLLEFLLDDFEAAVSGDSFDLPPRRRIRTYVLAVCDPEAVEHEGSPDAAFLRAVVELRAQATHDAAYRAHFERSDRVLDRFLARSVREAAAALDPAEAGPADDGASGAEPAGQADDGASGAEPAGVVPEEVAPEAVATVIATLATGGTFRRATTEGTDWVADVTAGVERYLDATLPAVEPA</sequence>
<feature type="region of interest" description="Disordered" evidence="5">
    <location>
        <begin position="151"/>
        <end position="183"/>
    </location>
</feature>
<protein>
    <submittedName>
        <fullName evidence="7">Transcriptional regulator, TetR family</fullName>
    </submittedName>
</protein>
<keyword evidence="3" id="KW-0804">Transcription</keyword>
<dbReference type="Pfam" id="PF00440">
    <property type="entry name" value="TetR_N"/>
    <property type="match status" value="1"/>
</dbReference>
<dbReference type="PANTHER" id="PTHR30055:SF234">
    <property type="entry name" value="HTH-TYPE TRANSCRIPTIONAL REGULATOR BETI"/>
    <property type="match status" value="1"/>
</dbReference>
<evidence type="ECO:0000256" key="3">
    <source>
        <dbReference type="ARBA" id="ARBA00023163"/>
    </source>
</evidence>
<dbReference type="GO" id="GO:0003700">
    <property type="term" value="F:DNA-binding transcription factor activity"/>
    <property type="evidence" value="ECO:0007669"/>
    <property type="project" value="TreeGrafter"/>
</dbReference>
<dbReference type="SUPFAM" id="SSF46689">
    <property type="entry name" value="Homeodomain-like"/>
    <property type="match status" value="1"/>
</dbReference>
<name>A0A238W4G3_HALVU</name>
<feature type="domain" description="HTH tetR-type" evidence="6">
    <location>
        <begin position="9"/>
        <end position="69"/>
    </location>
</feature>
<dbReference type="InterPro" id="IPR001647">
    <property type="entry name" value="HTH_TetR"/>
</dbReference>
<keyword evidence="8" id="KW-1185">Reference proteome</keyword>
<proteinExistence type="predicted"/>
<dbReference type="OrthoDB" id="135877at2157"/>
<dbReference type="EMBL" id="FZNQ01000005">
    <property type="protein sequence ID" value="SNR41495.1"/>
    <property type="molecule type" value="Genomic_DNA"/>
</dbReference>
<evidence type="ECO:0000256" key="2">
    <source>
        <dbReference type="ARBA" id="ARBA00023125"/>
    </source>
</evidence>
<dbReference type="InterPro" id="IPR050109">
    <property type="entry name" value="HTH-type_TetR-like_transc_reg"/>
</dbReference>
<dbReference type="RefSeq" id="WP_089384390.1">
    <property type="nucleotide sequence ID" value="NZ_FZNQ01000005.1"/>
</dbReference>
<accession>A0A238W4G3</accession>
<keyword evidence="1" id="KW-0805">Transcription regulation</keyword>
<feature type="compositionally biased region" description="Low complexity" evidence="5">
    <location>
        <begin position="151"/>
        <end position="170"/>
    </location>
</feature>
<evidence type="ECO:0000259" key="6">
    <source>
        <dbReference type="PROSITE" id="PS50977"/>
    </source>
</evidence>
<evidence type="ECO:0000313" key="8">
    <source>
        <dbReference type="Proteomes" id="UP000198397"/>
    </source>
</evidence>
<evidence type="ECO:0000256" key="5">
    <source>
        <dbReference type="SAM" id="MobiDB-lite"/>
    </source>
</evidence>
<dbReference type="Proteomes" id="UP000198397">
    <property type="component" value="Unassembled WGS sequence"/>
</dbReference>
<evidence type="ECO:0000256" key="4">
    <source>
        <dbReference type="PROSITE-ProRule" id="PRU00335"/>
    </source>
</evidence>
<keyword evidence="2 4" id="KW-0238">DNA-binding</keyword>
<dbReference type="GO" id="GO:0000976">
    <property type="term" value="F:transcription cis-regulatory region binding"/>
    <property type="evidence" value="ECO:0007669"/>
    <property type="project" value="TreeGrafter"/>
</dbReference>